<protein>
    <submittedName>
        <fullName evidence="1">Uncharacterized protein</fullName>
    </submittedName>
</protein>
<organism evidence="1 2">
    <name type="scientific">Alternaria gaisen</name>
    <dbReference type="NCBI Taxonomy" id="167740"/>
    <lineage>
        <taxon>Eukaryota</taxon>
        <taxon>Fungi</taxon>
        <taxon>Dikarya</taxon>
        <taxon>Ascomycota</taxon>
        <taxon>Pezizomycotina</taxon>
        <taxon>Dothideomycetes</taxon>
        <taxon>Pleosporomycetidae</taxon>
        <taxon>Pleosporales</taxon>
        <taxon>Pleosporineae</taxon>
        <taxon>Pleosporaceae</taxon>
        <taxon>Alternaria</taxon>
        <taxon>Alternaria sect. Alternaria</taxon>
    </lineage>
</organism>
<evidence type="ECO:0000313" key="1">
    <source>
        <dbReference type="EMBL" id="KAB2104332.1"/>
    </source>
</evidence>
<evidence type="ECO:0000313" key="2">
    <source>
        <dbReference type="Proteomes" id="UP000293547"/>
    </source>
</evidence>
<proteinExistence type="predicted"/>
<dbReference type="Proteomes" id="UP000293547">
    <property type="component" value="Unassembled WGS sequence"/>
</dbReference>
<sequence>MANNEASEYDDREAKMTTFNAMKKTDMKAFLVALNESIPSFRDKVRLTGNISDLKDRYRSYLFPETQSILAAQSKKTTKPPAKRTKTSHDEGVEEDESDDNKAATPSMLDQLLIPEPVHLSKSMIDCLRLLNSPLSTTAFQKAENEDLSEKLGLLYQHTSTIIRVKDSITVSWNHATNYERLSAGIRKEPVAAPAMFVPFLTGMGFQLTENNSAEEDEEDMLFDQDIGLTGDHAEQDDASAMSEIKILWNEANRAFERWSSTFPAPPVEHISYPRDFSEKEKKKVRNHARAFIDKRSHLANKATPLEDLDEAYEQLMEEWPIEKGKILAIVQTVFQEAKLNFGRSKSRSQSSSFAGSATPSERGRSRSVGGGKNDALGGEEDAGEEKKNLRRKRRIVESDDDEEEEDDDDEGEEEFERGEYAPRGRSRASRPATAAIFSRQTRARARAAKNKATRYPSPAKKGAKGPDGRSLLAVEEEDEDEDEDENSLFVKE</sequence>
<accession>A0ACB6FIT2</accession>
<reference evidence="1 2" key="1">
    <citation type="journal article" date="2019" name="bioRxiv">
        <title>Genomics, evolutionary history and diagnostics of the Alternaria alternata species group including apple and Asian pear pathotypes.</title>
        <authorList>
            <person name="Armitage A.D."/>
            <person name="Cockerton H.M."/>
            <person name="Sreenivasaprasad S."/>
            <person name="Woodhall J.W."/>
            <person name="Lane C.R."/>
            <person name="Harrison R.J."/>
            <person name="Clarkson J.P."/>
        </authorList>
    </citation>
    <scope>NUCLEOTIDE SEQUENCE [LARGE SCALE GENOMIC DNA]</scope>
    <source>
        <strain evidence="1 2">FERA 650</strain>
    </source>
</reference>
<name>A0ACB6FIT2_9PLEO</name>
<dbReference type="EMBL" id="PDWZ02000007">
    <property type="protein sequence ID" value="KAB2104332.1"/>
    <property type="molecule type" value="Genomic_DNA"/>
</dbReference>
<gene>
    <name evidence="1" type="ORF">AG0111_0g7559</name>
</gene>
<comment type="caution">
    <text evidence="1">The sequence shown here is derived from an EMBL/GenBank/DDBJ whole genome shotgun (WGS) entry which is preliminary data.</text>
</comment>
<keyword evidence="2" id="KW-1185">Reference proteome</keyword>